<dbReference type="Proteomes" id="UP000261380">
    <property type="component" value="Unplaced"/>
</dbReference>
<evidence type="ECO:0000259" key="1">
    <source>
        <dbReference type="Pfam" id="PF16297"/>
    </source>
</evidence>
<dbReference type="Ensembl" id="ENSXCOT00000003587.1">
    <property type="protein sequence ID" value="ENSXCOP00000003548.1"/>
    <property type="gene ID" value="ENSXCOG00000002799.1"/>
</dbReference>
<dbReference type="InterPro" id="IPR032549">
    <property type="entry name" value="DUF4939"/>
</dbReference>
<evidence type="ECO:0000313" key="2">
    <source>
        <dbReference type="Ensembl" id="ENSXCOP00000003548.1"/>
    </source>
</evidence>
<dbReference type="GeneTree" id="ENSGT00940000173342"/>
<dbReference type="Pfam" id="PF16297">
    <property type="entry name" value="DUF4939"/>
    <property type="match status" value="1"/>
</dbReference>
<proteinExistence type="predicted"/>
<sequence>CGAAESHLNVAGHGPLRTGVRHPCFKRIIFTFSGDIKKVKGFILQCTIVFNHSPQSFPDDDHKISYVLSLLTGRALEWAEARFTTTANYGYLGKGWE</sequence>
<feature type="domain" description="DUF4939" evidence="1">
    <location>
        <begin position="31"/>
        <end position="81"/>
    </location>
</feature>
<evidence type="ECO:0000313" key="3">
    <source>
        <dbReference type="Proteomes" id="UP000261380"/>
    </source>
</evidence>
<name>A0A3B5KTV5_9TELE</name>
<keyword evidence="3" id="KW-1185">Reference proteome</keyword>
<reference evidence="2" key="1">
    <citation type="submission" date="2025-08" db="UniProtKB">
        <authorList>
            <consortium name="Ensembl"/>
        </authorList>
    </citation>
    <scope>IDENTIFICATION</scope>
</reference>
<reference evidence="2" key="2">
    <citation type="submission" date="2025-09" db="UniProtKB">
        <authorList>
            <consortium name="Ensembl"/>
        </authorList>
    </citation>
    <scope>IDENTIFICATION</scope>
</reference>
<dbReference type="STRING" id="32473.ENSXCOP00000003548"/>
<protein>
    <recommendedName>
        <fullName evidence="1">DUF4939 domain-containing protein</fullName>
    </recommendedName>
</protein>
<dbReference type="AlphaFoldDB" id="A0A3B5KTV5"/>
<accession>A0A3B5KTV5</accession>
<organism evidence="2 3">
    <name type="scientific">Xiphophorus couchianus</name>
    <name type="common">Monterrey platyfish</name>
    <dbReference type="NCBI Taxonomy" id="32473"/>
    <lineage>
        <taxon>Eukaryota</taxon>
        <taxon>Metazoa</taxon>
        <taxon>Chordata</taxon>
        <taxon>Craniata</taxon>
        <taxon>Vertebrata</taxon>
        <taxon>Euteleostomi</taxon>
        <taxon>Actinopterygii</taxon>
        <taxon>Neopterygii</taxon>
        <taxon>Teleostei</taxon>
        <taxon>Neoteleostei</taxon>
        <taxon>Acanthomorphata</taxon>
        <taxon>Ovalentaria</taxon>
        <taxon>Atherinomorphae</taxon>
        <taxon>Cyprinodontiformes</taxon>
        <taxon>Poeciliidae</taxon>
        <taxon>Poeciliinae</taxon>
        <taxon>Xiphophorus</taxon>
    </lineage>
</organism>